<dbReference type="AlphaFoldDB" id="A0A1Y5RKR7"/>
<dbReference type="SMART" id="SM00100">
    <property type="entry name" value="cNMP"/>
    <property type="match status" value="1"/>
</dbReference>
<feature type="domain" description="CBS" evidence="4">
    <location>
        <begin position="151"/>
        <end position="207"/>
    </location>
</feature>
<dbReference type="SUPFAM" id="SSF54631">
    <property type="entry name" value="CBS-domain pair"/>
    <property type="match status" value="1"/>
</dbReference>
<dbReference type="PROSITE" id="PS51371">
    <property type="entry name" value="CBS"/>
    <property type="match status" value="2"/>
</dbReference>
<feature type="domain" description="Cyclic nucleotide-binding" evidence="3">
    <location>
        <begin position="20"/>
        <end position="119"/>
    </location>
</feature>
<dbReference type="SUPFAM" id="SSF51206">
    <property type="entry name" value="cAMP-binding domain-like"/>
    <property type="match status" value="1"/>
</dbReference>
<dbReference type="PANTHER" id="PTHR43080:SF2">
    <property type="entry name" value="CBS DOMAIN-CONTAINING PROTEIN"/>
    <property type="match status" value="1"/>
</dbReference>
<dbReference type="Pfam" id="PF00027">
    <property type="entry name" value="cNMP_binding"/>
    <property type="match status" value="1"/>
</dbReference>
<gene>
    <name evidence="5" type="ORF">AQS8620_00476</name>
</gene>
<dbReference type="InterPro" id="IPR051257">
    <property type="entry name" value="Diverse_CBS-Domain"/>
</dbReference>
<dbReference type="CDD" id="cd04587">
    <property type="entry name" value="CBS_pair_CAP-ED_NT_Pol-beta-like_DUF294_assoc"/>
    <property type="match status" value="1"/>
</dbReference>
<reference evidence="5 6" key="1">
    <citation type="submission" date="2017-03" db="EMBL/GenBank/DDBJ databases">
        <authorList>
            <person name="Afonso C.L."/>
            <person name="Miller P.J."/>
            <person name="Scott M.A."/>
            <person name="Spackman E."/>
            <person name="Goraichik I."/>
            <person name="Dimitrov K.M."/>
            <person name="Suarez D.L."/>
            <person name="Swayne D.E."/>
        </authorList>
    </citation>
    <scope>NUCLEOTIDE SEQUENCE [LARGE SCALE GENOMIC DNA]</scope>
    <source>
        <strain evidence="5 6">CECT 8620</strain>
    </source>
</reference>
<evidence type="ECO:0000256" key="1">
    <source>
        <dbReference type="ARBA" id="ARBA00023122"/>
    </source>
</evidence>
<dbReference type="RefSeq" id="WP_085835194.1">
    <property type="nucleotide sequence ID" value="NZ_FWFS01000001.1"/>
</dbReference>
<dbReference type="InterPro" id="IPR046342">
    <property type="entry name" value="CBS_dom_sf"/>
</dbReference>
<evidence type="ECO:0000259" key="3">
    <source>
        <dbReference type="PROSITE" id="PS50042"/>
    </source>
</evidence>
<dbReference type="InterPro" id="IPR018490">
    <property type="entry name" value="cNMP-bd_dom_sf"/>
</dbReference>
<evidence type="ECO:0000259" key="4">
    <source>
        <dbReference type="PROSITE" id="PS51371"/>
    </source>
</evidence>
<dbReference type="OrthoDB" id="9808528at2"/>
<dbReference type="Pfam" id="PF00571">
    <property type="entry name" value="CBS"/>
    <property type="match status" value="2"/>
</dbReference>
<dbReference type="Pfam" id="PF10335">
    <property type="entry name" value="DUF294_C"/>
    <property type="match status" value="1"/>
</dbReference>
<organism evidence="5 6">
    <name type="scientific">Aquimixticola soesokkakensis</name>
    <dbReference type="NCBI Taxonomy" id="1519096"/>
    <lineage>
        <taxon>Bacteria</taxon>
        <taxon>Pseudomonadati</taxon>
        <taxon>Pseudomonadota</taxon>
        <taxon>Alphaproteobacteria</taxon>
        <taxon>Rhodobacterales</taxon>
        <taxon>Paracoccaceae</taxon>
        <taxon>Aquimixticola</taxon>
    </lineage>
</organism>
<dbReference type="InterPro" id="IPR043519">
    <property type="entry name" value="NT_sf"/>
</dbReference>
<dbReference type="SMART" id="SM00116">
    <property type="entry name" value="CBS"/>
    <property type="match status" value="2"/>
</dbReference>
<dbReference type="InterPro" id="IPR018821">
    <property type="entry name" value="DUF294_put_nucleoTrafse_sb-bd"/>
</dbReference>
<feature type="domain" description="CBS" evidence="4">
    <location>
        <begin position="215"/>
        <end position="275"/>
    </location>
</feature>
<protein>
    <submittedName>
        <fullName evidence="5">Inosine 5'-monophosphate dehydrogenase</fullName>
    </submittedName>
</protein>
<dbReference type="CDD" id="cd05401">
    <property type="entry name" value="NT_GlnE_GlnD_like"/>
    <property type="match status" value="1"/>
</dbReference>
<keyword evidence="6" id="KW-1185">Reference proteome</keyword>
<dbReference type="PROSITE" id="PS50042">
    <property type="entry name" value="CNMP_BINDING_3"/>
    <property type="match status" value="1"/>
</dbReference>
<accession>A0A1Y5RKR7</accession>
<dbReference type="Proteomes" id="UP000193862">
    <property type="component" value="Unassembled WGS sequence"/>
</dbReference>
<sequence>MSPTPDQTRQTLAFLQTVHPYDALDADALAQLAAKFYAKTLPAGTVIFAQGAPLEALYLIADGTVEITDVNGAIVSHLQARNHFGERGLLRDGTAATTAKAASDLQLFLLPATTFKSLLRDAPVVARYFNRTGSRGGQTSGLMTLHVADLMAQAPVSCPPEMSIRDCARLMRDNRVSSVGVVRGERLMGIVTVRDMTNKVVAGALDTARPVSEVMTADPVTLPPSALGSDVLHEMVEHGIAHLPVTEKGRFVGMITQTDLTRHQASSQAQMHADLSAARSVAALAEITARLPNLLMQLVGSHLAHDVVTRKISDVADLVTRRLIRMAQETLGPAPVPFCWAACGSQGRREQTGVSDQDNCLILHDSVTDDDLPYFEQLARSVCDGLNACGYVYCPGDMMASARRWRQPLAVWQGYFDQWITRPDGEAQLLASVMFDLRPIAGDARLFEALQSGPLEQAARNSIFVAHMTSNALTHVPPLSLLRGFATIRSGEHRNRLDMKMNGVVPVVDLGRIYALRGRLSAVNTRARIDAGIEAGVLSEAGGRDLLAAYDTIATARLEHQANLVQTGQTPDNFLAPSSLAAFERSHLRDAFVIVRTMQSALGASAAKR</sequence>
<name>A0A1Y5RKR7_9RHOB</name>
<dbReference type="Pfam" id="PF03445">
    <property type="entry name" value="DUF294"/>
    <property type="match status" value="1"/>
</dbReference>
<dbReference type="InterPro" id="IPR000595">
    <property type="entry name" value="cNMP-bd_dom"/>
</dbReference>
<dbReference type="SUPFAM" id="SSF81301">
    <property type="entry name" value="Nucleotidyltransferase"/>
    <property type="match status" value="1"/>
</dbReference>
<keyword evidence="1 2" id="KW-0129">CBS domain</keyword>
<evidence type="ECO:0000313" key="5">
    <source>
        <dbReference type="EMBL" id="SLN19577.1"/>
    </source>
</evidence>
<dbReference type="InterPro" id="IPR000644">
    <property type="entry name" value="CBS_dom"/>
</dbReference>
<dbReference type="InterPro" id="IPR014710">
    <property type="entry name" value="RmlC-like_jellyroll"/>
</dbReference>
<evidence type="ECO:0000256" key="2">
    <source>
        <dbReference type="PROSITE-ProRule" id="PRU00703"/>
    </source>
</evidence>
<evidence type="ECO:0000313" key="6">
    <source>
        <dbReference type="Proteomes" id="UP000193862"/>
    </source>
</evidence>
<dbReference type="CDD" id="cd00038">
    <property type="entry name" value="CAP_ED"/>
    <property type="match status" value="1"/>
</dbReference>
<dbReference type="EMBL" id="FWFS01000001">
    <property type="protein sequence ID" value="SLN19577.1"/>
    <property type="molecule type" value="Genomic_DNA"/>
</dbReference>
<dbReference type="PANTHER" id="PTHR43080">
    <property type="entry name" value="CBS DOMAIN-CONTAINING PROTEIN CBSX3, MITOCHONDRIAL"/>
    <property type="match status" value="1"/>
</dbReference>
<proteinExistence type="predicted"/>
<dbReference type="Gene3D" id="3.10.580.10">
    <property type="entry name" value="CBS-domain"/>
    <property type="match status" value="1"/>
</dbReference>
<dbReference type="Gene3D" id="2.60.120.10">
    <property type="entry name" value="Jelly Rolls"/>
    <property type="match status" value="1"/>
</dbReference>
<dbReference type="InterPro" id="IPR005105">
    <property type="entry name" value="GlnD_Uridyltrans_N"/>
</dbReference>
<dbReference type="GO" id="GO:0008773">
    <property type="term" value="F:[protein-PII] uridylyltransferase activity"/>
    <property type="evidence" value="ECO:0007669"/>
    <property type="project" value="InterPro"/>
</dbReference>